<sequence>MHRQSLKASFRTNSEAKEIKEEDILNLEDYDDAWEYAEELGVNLEGLNDLEETKERLLMHIRKGETNPKQQKR</sequence>
<protein>
    <submittedName>
        <fullName evidence="1">Uncharacterized protein</fullName>
    </submittedName>
</protein>
<accession>A0ABQ9ECS6</accession>
<evidence type="ECO:0000313" key="1">
    <source>
        <dbReference type="EMBL" id="KAJ8301063.1"/>
    </source>
</evidence>
<dbReference type="Proteomes" id="UP001217089">
    <property type="component" value="Unassembled WGS sequence"/>
</dbReference>
<comment type="caution">
    <text evidence="1">The sequence shown here is derived from an EMBL/GenBank/DDBJ whole genome shotgun (WGS) entry which is preliminary data.</text>
</comment>
<dbReference type="EMBL" id="JARBDR010000918">
    <property type="protein sequence ID" value="KAJ8301063.1"/>
    <property type="molecule type" value="Genomic_DNA"/>
</dbReference>
<name>A0ABQ9ECS6_TEGGR</name>
<proteinExistence type="predicted"/>
<reference evidence="1 2" key="1">
    <citation type="submission" date="2022-12" db="EMBL/GenBank/DDBJ databases">
        <title>Chromosome-level genome of Tegillarca granosa.</title>
        <authorList>
            <person name="Kim J."/>
        </authorList>
    </citation>
    <scope>NUCLEOTIDE SEQUENCE [LARGE SCALE GENOMIC DNA]</scope>
    <source>
        <strain evidence="1">Teg-2019</strain>
        <tissue evidence="1">Adductor muscle</tissue>
    </source>
</reference>
<keyword evidence="2" id="KW-1185">Reference proteome</keyword>
<gene>
    <name evidence="1" type="ORF">KUTeg_020050</name>
</gene>
<evidence type="ECO:0000313" key="2">
    <source>
        <dbReference type="Proteomes" id="UP001217089"/>
    </source>
</evidence>
<organism evidence="1 2">
    <name type="scientific">Tegillarca granosa</name>
    <name type="common">Malaysian cockle</name>
    <name type="synonym">Anadara granosa</name>
    <dbReference type="NCBI Taxonomy" id="220873"/>
    <lineage>
        <taxon>Eukaryota</taxon>
        <taxon>Metazoa</taxon>
        <taxon>Spiralia</taxon>
        <taxon>Lophotrochozoa</taxon>
        <taxon>Mollusca</taxon>
        <taxon>Bivalvia</taxon>
        <taxon>Autobranchia</taxon>
        <taxon>Pteriomorphia</taxon>
        <taxon>Arcoida</taxon>
        <taxon>Arcoidea</taxon>
        <taxon>Arcidae</taxon>
        <taxon>Tegillarca</taxon>
    </lineage>
</organism>